<dbReference type="AlphaFoldDB" id="A0A8H4P7A4"/>
<accession>A0A8H4P7A4</accession>
<evidence type="ECO:0000256" key="1">
    <source>
        <dbReference type="SAM" id="MobiDB-lite"/>
    </source>
</evidence>
<dbReference type="Pfam" id="PF13095">
    <property type="entry name" value="FTA2"/>
    <property type="match status" value="1"/>
</dbReference>
<dbReference type="EMBL" id="JAADJG010000244">
    <property type="protein sequence ID" value="KAF4450662.1"/>
    <property type="molecule type" value="Genomic_DNA"/>
</dbReference>
<gene>
    <name evidence="2" type="ORF">F53441_6323</name>
</gene>
<feature type="region of interest" description="Disordered" evidence="1">
    <location>
        <begin position="254"/>
        <end position="283"/>
    </location>
</feature>
<comment type="caution">
    <text evidence="2">The sequence shown here is derived from an EMBL/GenBank/DDBJ whole genome shotgun (WGS) entry which is preliminary data.</text>
</comment>
<dbReference type="OrthoDB" id="3432781at2759"/>
<protein>
    <submittedName>
        <fullName evidence="2">Uncharacterized protein</fullName>
    </submittedName>
</protein>
<proteinExistence type="predicted"/>
<dbReference type="Proteomes" id="UP000605986">
    <property type="component" value="Unassembled WGS sequence"/>
</dbReference>
<keyword evidence="3" id="KW-1185">Reference proteome</keyword>
<feature type="compositionally biased region" description="Basic residues" evidence="1">
    <location>
        <begin position="258"/>
        <end position="283"/>
    </location>
</feature>
<organism evidence="2 3">
    <name type="scientific">Fusarium austroafricanum</name>
    <dbReference type="NCBI Taxonomy" id="2364996"/>
    <lineage>
        <taxon>Eukaryota</taxon>
        <taxon>Fungi</taxon>
        <taxon>Dikarya</taxon>
        <taxon>Ascomycota</taxon>
        <taxon>Pezizomycotina</taxon>
        <taxon>Sordariomycetes</taxon>
        <taxon>Hypocreomycetidae</taxon>
        <taxon>Hypocreales</taxon>
        <taxon>Nectriaceae</taxon>
        <taxon>Fusarium</taxon>
        <taxon>Fusarium concolor species complex</taxon>
    </lineage>
</organism>
<sequence length="283" mass="33249">MPQHAVDSLRLHATSFNNECRAYGRLKELSREDLAIKAHGYLRIYLNDQIEEQFQAALQKSRPGANWTLKENMHLDDLNTPIMAIVKDWVPNHRIRGKILPREVLQRQMGHLPRMLRNLRQLHKCGIVVRDLKAQQYYEGQLGDLSLAWTVPHIFGPEHGIRPRWLFASMAAWDLKCFQDMVNHENERASRAEPPLKPQNLVAWRKDEAYERLRPRPWMVKPFLPMVNFDGYEEFYMTCYPPYDPSQFNWKAVEQRNKKASTGRVSKTKKAPARGMGRKRKAH</sequence>
<reference evidence="2" key="1">
    <citation type="submission" date="2020-01" db="EMBL/GenBank/DDBJ databases">
        <title>Identification and distribution of gene clusters putatively required for synthesis of sphingolipid metabolism inhibitors in phylogenetically diverse species of the filamentous fungus Fusarium.</title>
        <authorList>
            <person name="Kim H.-S."/>
            <person name="Busman M."/>
            <person name="Brown D.W."/>
            <person name="Divon H."/>
            <person name="Uhlig S."/>
            <person name="Proctor R.H."/>
        </authorList>
    </citation>
    <scope>NUCLEOTIDE SEQUENCE</scope>
    <source>
        <strain evidence="2">NRRL 53441</strain>
    </source>
</reference>
<evidence type="ECO:0000313" key="3">
    <source>
        <dbReference type="Proteomes" id="UP000605986"/>
    </source>
</evidence>
<name>A0A8H4P7A4_9HYPO</name>
<evidence type="ECO:0000313" key="2">
    <source>
        <dbReference type="EMBL" id="KAF4450662.1"/>
    </source>
</evidence>
<dbReference type="InterPro" id="IPR025213">
    <property type="entry name" value="Sim4_Fta2"/>
</dbReference>